<feature type="coiled-coil region" evidence="1">
    <location>
        <begin position="123"/>
        <end position="222"/>
    </location>
</feature>
<comment type="caution">
    <text evidence="3">The sequence shown here is derived from an EMBL/GenBank/DDBJ whole genome shotgun (WGS) entry which is preliminary data.</text>
</comment>
<feature type="region of interest" description="Disordered" evidence="2">
    <location>
        <begin position="323"/>
        <end position="345"/>
    </location>
</feature>
<keyword evidence="4" id="KW-1185">Reference proteome</keyword>
<evidence type="ECO:0000313" key="4">
    <source>
        <dbReference type="Proteomes" id="UP001597402"/>
    </source>
</evidence>
<evidence type="ECO:0000313" key="3">
    <source>
        <dbReference type="EMBL" id="MFD2093365.1"/>
    </source>
</evidence>
<evidence type="ECO:0000256" key="1">
    <source>
        <dbReference type="SAM" id="Coils"/>
    </source>
</evidence>
<dbReference type="Proteomes" id="UP001597402">
    <property type="component" value="Unassembled WGS sequence"/>
</dbReference>
<keyword evidence="1" id="KW-0175">Coiled coil</keyword>
<feature type="region of interest" description="Disordered" evidence="2">
    <location>
        <begin position="1"/>
        <end position="38"/>
    </location>
</feature>
<accession>A0ABW4XDE1</accession>
<organism evidence="3 4">
    <name type="scientific">Blastococcus deserti</name>
    <dbReference type="NCBI Taxonomy" id="2259033"/>
    <lineage>
        <taxon>Bacteria</taxon>
        <taxon>Bacillati</taxon>
        <taxon>Actinomycetota</taxon>
        <taxon>Actinomycetes</taxon>
        <taxon>Geodermatophilales</taxon>
        <taxon>Geodermatophilaceae</taxon>
        <taxon>Blastococcus</taxon>
    </lineage>
</organism>
<evidence type="ECO:0000256" key="2">
    <source>
        <dbReference type="SAM" id="MobiDB-lite"/>
    </source>
</evidence>
<name>A0ABW4XDE1_9ACTN</name>
<protein>
    <recommendedName>
        <fullName evidence="5">DivIVA domain-containing protein</fullName>
    </recommendedName>
</protein>
<gene>
    <name evidence="3" type="ORF">ACFSHS_17540</name>
</gene>
<feature type="compositionally biased region" description="Basic and acidic residues" evidence="2">
    <location>
        <begin position="1"/>
        <end position="11"/>
    </location>
</feature>
<proteinExistence type="predicted"/>
<reference evidence="4" key="1">
    <citation type="journal article" date="2019" name="Int. J. Syst. Evol. Microbiol.">
        <title>The Global Catalogue of Microorganisms (GCM) 10K type strain sequencing project: providing services to taxonomists for standard genome sequencing and annotation.</title>
        <authorList>
            <consortium name="The Broad Institute Genomics Platform"/>
            <consortium name="The Broad Institute Genome Sequencing Center for Infectious Disease"/>
            <person name="Wu L."/>
            <person name="Ma J."/>
        </authorList>
    </citation>
    <scope>NUCLEOTIDE SEQUENCE [LARGE SCALE GENOMIC DNA]</scope>
    <source>
        <strain evidence="4">JCM 3338</strain>
    </source>
</reference>
<sequence>MGLEPHVDDRTGGPATAPGPLVATGPRNRRRPNVSGDLPTVLQAGPMFRRVPAGYDRFQVDTYVQWAEDELATADREHEDLLARHLDTRAALEEARELLSHSTSGGEFLQLSRRIGSMLARAADEAESMRADAEADRAAATAQAAEAAACAARALADAEAEARRMVAEAATRVEDMTATAARIVADAERTSADVRAEAEAALAEARAVEQRAEEHADRIRQQAGQDAAAARLRARDEVVRMLATGRDERRRADAEAAAARERLDQEAAGRRTVLLAEVAQLERRRAALAAELHRPAAPVTTSSDALRLHRRRHLGWIQDHLRSHPGGWGSAPRPSVAAPDASTGA</sequence>
<dbReference type="RefSeq" id="WP_376878839.1">
    <property type="nucleotide sequence ID" value="NZ_JBHUHP010000018.1"/>
</dbReference>
<evidence type="ECO:0008006" key="5">
    <source>
        <dbReference type="Google" id="ProtNLM"/>
    </source>
</evidence>
<dbReference type="EMBL" id="JBHUHP010000018">
    <property type="protein sequence ID" value="MFD2093365.1"/>
    <property type="molecule type" value="Genomic_DNA"/>
</dbReference>